<feature type="chain" id="PRO_5035302573" evidence="1">
    <location>
        <begin position="24"/>
        <end position="817"/>
    </location>
</feature>
<dbReference type="RefSeq" id="WP_200312759.1">
    <property type="nucleotide sequence ID" value="NZ_JAENIM010000047.1"/>
</dbReference>
<dbReference type="Gene3D" id="3.40.720.10">
    <property type="entry name" value="Alkaline Phosphatase, subunit A"/>
    <property type="match status" value="1"/>
</dbReference>
<proteinExistence type="predicted"/>
<dbReference type="PANTHER" id="PTHR43751:SF1">
    <property type="entry name" value="SULFATASE ATSG-RELATED"/>
    <property type="match status" value="1"/>
</dbReference>
<organism evidence="3 4">
    <name type="scientific">Persicirhabdus sediminis</name>
    <dbReference type="NCBI Taxonomy" id="454144"/>
    <lineage>
        <taxon>Bacteria</taxon>
        <taxon>Pseudomonadati</taxon>
        <taxon>Verrucomicrobiota</taxon>
        <taxon>Verrucomicrobiia</taxon>
        <taxon>Verrucomicrobiales</taxon>
        <taxon>Verrucomicrobiaceae</taxon>
        <taxon>Persicirhabdus</taxon>
    </lineage>
</organism>
<dbReference type="Pfam" id="PF00884">
    <property type="entry name" value="Sulfatase"/>
    <property type="match status" value="1"/>
</dbReference>
<dbReference type="AlphaFoldDB" id="A0A8J7SKC8"/>
<dbReference type="InterPro" id="IPR052701">
    <property type="entry name" value="GAG_Ulvan_Degrading_Sulfatases"/>
</dbReference>
<evidence type="ECO:0000256" key="1">
    <source>
        <dbReference type="SAM" id="SignalP"/>
    </source>
</evidence>
<keyword evidence="4" id="KW-1185">Reference proteome</keyword>
<dbReference type="InterPro" id="IPR017850">
    <property type="entry name" value="Alkaline_phosphatase_core_sf"/>
</dbReference>
<dbReference type="SUPFAM" id="SSF53649">
    <property type="entry name" value="Alkaline phosphatase-like"/>
    <property type="match status" value="1"/>
</dbReference>
<feature type="domain" description="Sulfatase N-terminal" evidence="2">
    <location>
        <begin position="28"/>
        <end position="354"/>
    </location>
</feature>
<dbReference type="Gene3D" id="2.60.120.260">
    <property type="entry name" value="Galactose-binding domain-like"/>
    <property type="match status" value="1"/>
</dbReference>
<gene>
    <name evidence="3" type="ORF">JIN82_16420</name>
</gene>
<accession>A0A8J7SKC8</accession>
<reference evidence="3" key="1">
    <citation type="submission" date="2021-01" db="EMBL/GenBank/DDBJ databases">
        <title>Modified the classification status of verrucomicrobia.</title>
        <authorList>
            <person name="Feng X."/>
        </authorList>
    </citation>
    <scope>NUCLEOTIDE SEQUENCE</scope>
    <source>
        <strain evidence="3">_KCTC 22039</strain>
    </source>
</reference>
<name>A0A8J7SKC8_9BACT</name>
<evidence type="ECO:0000313" key="3">
    <source>
        <dbReference type="EMBL" id="MBK1792750.1"/>
    </source>
</evidence>
<sequence length="817" mass="90442">MKPAIINPLGALAALALSASALAEQKMNVIFVTYDDLSRSSLGVYGSEVEDITPNMDRIANSGMRFDLAHVQASNCTPSRAFMMSGKYQQNSRIFSLGKAGAGNTVNRNIVSNIFRDAGYHTGIMGKNPHHNPFDPYTGVDVEYDDYGSTRDPQNVYEKTKAAIADAQKLNKPLYFNLNIFDPHTGWYGWDTGSGPVEEKSNHPSRIYGPDEVPYPAWFPTMSKAAQVGLPKPKARRAANRKGRNNAPAEAPKLQEVDMMLEVAAYYNTVKRGDDSLGKMLQALEEAGEMDNTIILLYSDHGVQLAGGKTTLYNEGTLSPLLVSWPGVVEPKSVNSDHFIGAIDLLPTFCEIAGQPIPHDVDGRSFVPMLKGEKPNVWRDKVYMQQSDRNKSRAIKNHEFLYIINPWADGTQRFGSVTTGMFTWKLFKDAQKNPETPKATRDWIDRIEFRTPVELYDIVNDPHCMVNLADDPKFAEQKEQMRQLMEAEILASKDHFYYDLIKDPSNPELMAKTIKYTDDYVAVQRTNPDYLRAVNFDPYDDYYIIDQTIFEPAGEWGIWAADGKGASHNDKKGNRDYGLGCIELSGSDSARMVTSSKISAQNFSHLKLELNANSAKLARAASLNFQYNDGSGWKTVQSIKGNQINGDHSVIFFENEEIPASVTIGVQAEFAGQEGAVYLDSVRLTGWQDWKNEVDVAAANKLAGQDATQAIGATIDASQLGIIEIDYLFSSPNFAAGDKLILEYNDGSAWHELLAHDYSYVLVAGQQYAANAKLKADDGPLPAKLQLRLRNATSGADKAVEVSQLKVKSRIAPKLSK</sequence>
<protein>
    <submittedName>
        <fullName evidence="3">Sulfatase</fullName>
    </submittedName>
</protein>
<keyword evidence="1" id="KW-0732">Signal</keyword>
<feature type="signal peptide" evidence="1">
    <location>
        <begin position="1"/>
        <end position="23"/>
    </location>
</feature>
<dbReference type="CDD" id="cd16027">
    <property type="entry name" value="SGSH"/>
    <property type="match status" value="1"/>
</dbReference>
<evidence type="ECO:0000313" key="4">
    <source>
        <dbReference type="Proteomes" id="UP000624703"/>
    </source>
</evidence>
<comment type="caution">
    <text evidence="3">The sequence shown here is derived from an EMBL/GenBank/DDBJ whole genome shotgun (WGS) entry which is preliminary data.</text>
</comment>
<dbReference type="EMBL" id="JAENIM010000047">
    <property type="protein sequence ID" value="MBK1792750.1"/>
    <property type="molecule type" value="Genomic_DNA"/>
</dbReference>
<dbReference type="InterPro" id="IPR000917">
    <property type="entry name" value="Sulfatase_N"/>
</dbReference>
<dbReference type="PANTHER" id="PTHR43751">
    <property type="entry name" value="SULFATASE"/>
    <property type="match status" value="1"/>
</dbReference>
<evidence type="ECO:0000259" key="2">
    <source>
        <dbReference type="Pfam" id="PF00884"/>
    </source>
</evidence>
<dbReference type="Proteomes" id="UP000624703">
    <property type="component" value="Unassembled WGS sequence"/>
</dbReference>